<proteinExistence type="predicted"/>
<accession>A0A919TZL3</accession>
<sequence length="370" mass="39813">MLRHRVRVQQLDRAPGAARAPTDVVTLDLGVQDTGPDGSLWALAVRGADVTSQHWPDDLALAWTLRGAPHAYRRHDLPAVQRAVRPYSDADAGKRLLNATTPLRAAGIDPTDALAHVARTMRRVVTHPLDKGSLSTRMTAELTEPYLRWCGPCHATHMYEMPFRLAALHAGLELEPGTSPPVVRRAPGFPTAQVAVVARSDDDRDDGPFDLVRLVLHLLGPLTPKQVASFLDAPVKDVAARWPADVVPVAVADVGTADLLADDVEALDAAADADGPPAVRLVGPYDLFLQARDRTLLVPDAARHKALWPVLGRPGAVLVDGEVAGTWRPRATGGRLALELDEWVPWDAATRRAVAAEHERLAAFRGAAPA</sequence>
<evidence type="ECO:0000313" key="2">
    <source>
        <dbReference type="Proteomes" id="UP000632740"/>
    </source>
</evidence>
<evidence type="ECO:0000313" key="1">
    <source>
        <dbReference type="EMBL" id="GIG21890.1"/>
    </source>
</evidence>
<name>A0A919TZL3_9CELL</name>
<protein>
    <recommendedName>
        <fullName evidence="3">Winged helix DNA-binding domain-containing protein</fullName>
    </recommendedName>
</protein>
<dbReference type="Proteomes" id="UP000632740">
    <property type="component" value="Unassembled WGS sequence"/>
</dbReference>
<organism evidence="1 2">
    <name type="scientific">Cellulomonas chitinilytica</name>
    <dbReference type="NCBI Taxonomy" id="398759"/>
    <lineage>
        <taxon>Bacteria</taxon>
        <taxon>Bacillati</taxon>
        <taxon>Actinomycetota</taxon>
        <taxon>Actinomycetes</taxon>
        <taxon>Micrococcales</taxon>
        <taxon>Cellulomonadaceae</taxon>
        <taxon>Cellulomonas</taxon>
    </lineage>
</organism>
<dbReference type="PANTHER" id="PTHR38479">
    <property type="entry name" value="LMO0824 PROTEIN"/>
    <property type="match status" value="1"/>
</dbReference>
<gene>
    <name evidence="1" type="ORF">Cch01nite_26140</name>
</gene>
<reference evidence="1" key="1">
    <citation type="submission" date="2021-01" db="EMBL/GenBank/DDBJ databases">
        <title>Whole genome shotgun sequence of Cellulomonas chitinilytica NBRC 110799.</title>
        <authorList>
            <person name="Komaki H."/>
            <person name="Tamura T."/>
        </authorList>
    </citation>
    <scope>NUCLEOTIDE SEQUENCE</scope>
    <source>
        <strain evidence="1">NBRC 110799</strain>
    </source>
</reference>
<dbReference type="AlphaFoldDB" id="A0A919TZL3"/>
<evidence type="ECO:0008006" key="3">
    <source>
        <dbReference type="Google" id="ProtNLM"/>
    </source>
</evidence>
<dbReference type="InterPro" id="IPR009351">
    <property type="entry name" value="AlkZ-like"/>
</dbReference>
<dbReference type="PANTHER" id="PTHR38479:SF2">
    <property type="entry name" value="WINGED HELIX DNA-BINDING DOMAIN-CONTAINING PROTEIN"/>
    <property type="match status" value="1"/>
</dbReference>
<dbReference type="Pfam" id="PF06224">
    <property type="entry name" value="AlkZ-like"/>
    <property type="match status" value="1"/>
</dbReference>
<keyword evidence="2" id="KW-1185">Reference proteome</keyword>
<comment type="caution">
    <text evidence="1">The sequence shown here is derived from an EMBL/GenBank/DDBJ whole genome shotgun (WGS) entry which is preliminary data.</text>
</comment>
<dbReference type="EMBL" id="BONK01000008">
    <property type="protein sequence ID" value="GIG21890.1"/>
    <property type="molecule type" value="Genomic_DNA"/>
</dbReference>